<keyword evidence="11" id="KW-1185">Reference proteome</keyword>
<dbReference type="Gene3D" id="3.90.226.10">
    <property type="entry name" value="2-enoyl-CoA Hydratase, Chain A, domain 1"/>
    <property type="match status" value="1"/>
</dbReference>
<dbReference type="CDD" id="cd07020">
    <property type="entry name" value="Clp_protease_NfeD_1"/>
    <property type="match status" value="1"/>
</dbReference>
<feature type="region of interest" description="Disordered" evidence="5">
    <location>
        <begin position="137"/>
        <end position="186"/>
    </location>
</feature>
<dbReference type="InterPro" id="IPR012340">
    <property type="entry name" value="NA-bd_OB-fold"/>
</dbReference>
<keyword evidence="2 6" id="KW-0812">Transmembrane</keyword>
<dbReference type="Gene3D" id="2.40.50.140">
    <property type="entry name" value="Nucleic acid-binding proteins"/>
    <property type="match status" value="1"/>
</dbReference>
<evidence type="ECO:0000256" key="1">
    <source>
        <dbReference type="ARBA" id="ARBA00004141"/>
    </source>
</evidence>
<feature type="domain" description="NfeD integral membrane" evidence="8">
    <location>
        <begin position="287"/>
        <end position="402"/>
    </location>
</feature>
<dbReference type="SUPFAM" id="SSF52096">
    <property type="entry name" value="ClpP/crotonase"/>
    <property type="match status" value="1"/>
</dbReference>
<feature type="domain" description="NfeD1b N-terminal" evidence="9">
    <location>
        <begin position="46"/>
        <end position="145"/>
    </location>
</feature>
<dbReference type="PANTHER" id="PTHR33507:SF4">
    <property type="entry name" value="NODULATION COMPETITIVENESS PROTEIN NFED"/>
    <property type="match status" value="1"/>
</dbReference>
<feature type="transmembrane region" description="Helical" evidence="6">
    <location>
        <begin position="381"/>
        <end position="402"/>
    </location>
</feature>
<dbReference type="InterPro" id="IPR029045">
    <property type="entry name" value="ClpP/crotonase-like_dom_sf"/>
</dbReference>
<feature type="transmembrane region" description="Helical" evidence="6">
    <location>
        <begin position="332"/>
        <end position="349"/>
    </location>
</feature>
<feature type="transmembrane region" description="Helical" evidence="6">
    <location>
        <begin position="356"/>
        <end position="375"/>
    </location>
</feature>
<dbReference type="InterPro" id="IPR056739">
    <property type="entry name" value="NfeD_membrane"/>
</dbReference>
<protein>
    <submittedName>
        <fullName evidence="10">Nodulation protein NfeD</fullName>
    </submittedName>
</protein>
<dbReference type="InterPro" id="IPR052165">
    <property type="entry name" value="Membrane_assoc_protease"/>
</dbReference>
<evidence type="ECO:0000256" key="4">
    <source>
        <dbReference type="ARBA" id="ARBA00023136"/>
    </source>
</evidence>
<feature type="transmembrane region" description="Helical" evidence="6">
    <location>
        <begin position="279"/>
        <end position="301"/>
    </location>
</feature>
<dbReference type="Pfam" id="PF24961">
    <property type="entry name" value="NfeD_membrane"/>
    <property type="match status" value="1"/>
</dbReference>
<proteinExistence type="predicted"/>
<dbReference type="Pfam" id="PF01957">
    <property type="entry name" value="NfeD"/>
    <property type="match status" value="1"/>
</dbReference>
<dbReference type="SUPFAM" id="SSF141322">
    <property type="entry name" value="NfeD domain-like"/>
    <property type="match status" value="1"/>
</dbReference>
<accession>A0ABZ0YUP3</accession>
<organism evidence="10 11">
    <name type="scientific">Guyparkeria halophila</name>
    <dbReference type="NCBI Taxonomy" id="47960"/>
    <lineage>
        <taxon>Bacteria</taxon>
        <taxon>Pseudomonadati</taxon>
        <taxon>Pseudomonadota</taxon>
        <taxon>Gammaproteobacteria</taxon>
        <taxon>Chromatiales</taxon>
        <taxon>Thioalkalibacteraceae</taxon>
        <taxon>Guyparkeria</taxon>
    </lineage>
</organism>
<name>A0ABZ0YUP3_9GAMM</name>
<evidence type="ECO:0000313" key="11">
    <source>
        <dbReference type="Proteomes" id="UP001327459"/>
    </source>
</evidence>
<feature type="compositionally biased region" description="Basic and acidic residues" evidence="5">
    <location>
        <begin position="177"/>
        <end position="186"/>
    </location>
</feature>
<evidence type="ECO:0000313" key="10">
    <source>
        <dbReference type="EMBL" id="WQH15897.1"/>
    </source>
</evidence>
<evidence type="ECO:0000256" key="6">
    <source>
        <dbReference type="SAM" id="Phobius"/>
    </source>
</evidence>
<feature type="transmembrane region" description="Helical" evidence="6">
    <location>
        <begin position="308"/>
        <end position="326"/>
    </location>
</feature>
<evidence type="ECO:0000256" key="2">
    <source>
        <dbReference type="ARBA" id="ARBA00022692"/>
    </source>
</evidence>
<evidence type="ECO:0000256" key="3">
    <source>
        <dbReference type="ARBA" id="ARBA00022989"/>
    </source>
</evidence>
<evidence type="ECO:0000259" key="8">
    <source>
        <dbReference type="Pfam" id="PF24961"/>
    </source>
</evidence>
<evidence type="ECO:0000256" key="5">
    <source>
        <dbReference type="SAM" id="MobiDB-lite"/>
    </source>
</evidence>
<evidence type="ECO:0000259" key="7">
    <source>
        <dbReference type="Pfam" id="PF01957"/>
    </source>
</evidence>
<comment type="subcellular location">
    <subcellularLocation>
        <location evidence="1">Membrane</location>
        <topology evidence="1">Multi-pass membrane protein</topology>
    </subcellularLocation>
</comment>
<reference evidence="10 11" key="1">
    <citation type="submission" date="2023-11" db="EMBL/GenBank/DDBJ databases">
        <title>MicrobeMod: A computational toolkit for identifying prokaryotic methylation and restriction-modification with nanopore sequencing.</title>
        <authorList>
            <person name="Crits-Christoph A."/>
            <person name="Kang S.C."/>
            <person name="Lee H."/>
            <person name="Ostrov N."/>
        </authorList>
    </citation>
    <scope>NUCLEOTIDE SEQUENCE [LARGE SCALE GENOMIC DNA]</scope>
    <source>
        <strain evidence="10 11">ATCC 49870</strain>
    </source>
</reference>
<feature type="domain" description="NfeD-like C-terminal" evidence="7">
    <location>
        <begin position="418"/>
        <end position="472"/>
    </location>
</feature>
<dbReference type="RefSeq" id="WP_322520920.1">
    <property type="nucleotide sequence ID" value="NZ_CP140153.1"/>
</dbReference>
<dbReference type="PANTHER" id="PTHR33507">
    <property type="entry name" value="INNER MEMBRANE PROTEIN YBBJ"/>
    <property type="match status" value="1"/>
</dbReference>
<dbReference type="InterPro" id="IPR056738">
    <property type="entry name" value="NfeD1b_N"/>
</dbReference>
<dbReference type="InterPro" id="IPR002810">
    <property type="entry name" value="NfeD-like_C"/>
</dbReference>
<keyword evidence="3 6" id="KW-1133">Transmembrane helix</keyword>
<dbReference type="Proteomes" id="UP001327459">
    <property type="component" value="Chromosome"/>
</dbReference>
<evidence type="ECO:0000259" key="9">
    <source>
        <dbReference type="Pfam" id="PF25145"/>
    </source>
</evidence>
<keyword evidence="4 6" id="KW-0472">Membrane</keyword>
<dbReference type="EMBL" id="CP140153">
    <property type="protein sequence ID" value="WQH15897.1"/>
    <property type="molecule type" value="Genomic_DNA"/>
</dbReference>
<gene>
    <name evidence="10" type="ORF">SR882_09035</name>
</gene>
<dbReference type="Pfam" id="PF25145">
    <property type="entry name" value="NfeD1b_N"/>
    <property type="match status" value="1"/>
</dbReference>
<sequence>MQAAFPERPSRAFWRRLAWPLLILAGLIWLAIAAAQDDRRQAVLLTVQDAITPATADYVIRGIESAEGRRAELVILQLDTPGGLDSSMRSMIQAILQADVPVASYVHPAGARAASAGTYILYGSHIAAMTPSTNLGSATPVQMGGGGLPGMTPPEGAEDGDGEKATEPSDDGEDADESPRRGGDAMERKVLEDAVAYIRGLAERFDRNADWAESAVREGFNLGAREALERNVIDVVADDVSDLLMQIDGREVMVNGTSRTLSTQGIEVVREDPDWRAKLLAVITNPNIAYILLLIGIYGIIFELANPGAIVPGTIGSIALILAFFALQVMPLNYAGLALILLGIIFMVAEAFVPSFGALGIGGLAAFTAGSIMLWDDPNLNVALPLIIGVAIAIAGFSIWVLGRFLDVRRKKPATGYEEMIGMQGVAKEDFDTSGRVFIHSELWNARTRTPVREGQAVRVVAIDGLMLSVEPMDRDESPR</sequence>